<dbReference type="SMART" id="SM00842">
    <property type="entry name" value="FtsA"/>
    <property type="match status" value="1"/>
</dbReference>
<evidence type="ECO:0000256" key="6">
    <source>
        <dbReference type="PIRNR" id="PIRNR003101"/>
    </source>
</evidence>
<dbReference type="Gene3D" id="3.30.420.40">
    <property type="match status" value="2"/>
</dbReference>
<evidence type="ECO:0000313" key="10">
    <source>
        <dbReference type="Proteomes" id="UP000016649"/>
    </source>
</evidence>
<dbReference type="PANTHER" id="PTHR32432">
    <property type="entry name" value="CELL DIVISION PROTEIN FTSA-RELATED"/>
    <property type="match status" value="1"/>
</dbReference>
<dbReference type="CDD" id="cd24048">
    <property type="entry name" value="ASKHA_NBD_FtsA"/>
    <property type="match status" value="1"/>
</dbReference>
<comment type="subunit">
    <text evidence="5">Self-interacts. Interacts with FtsZ.</text>
</comment>
<dbReference type="HAMAP" id="MF_02033">
    <property type="entry name" value="FtsA"/>
    <property type="match status" value="1"/>
</dbReference>
<reference evidence="9 10" key="1">
    <citation type="submission" date="2013-08" db="EMBL/GenBank/DDBJ databases">
        <authorList>
            <person name="Weinstock G."/>
            <person name="Sodergren E."/>
            <person name="Wylie T."/>
            <person name="Fulton L."/>
            <person name="Fulton R."/>
            <person name="Fronick C."/>
            <person name="O'Laughlin M."/>
            <person name="Godfrey J."/>
            <person name="Miner T."/>
            <person name="Herter B."/>
            <person name="Appelbaum E."/>
            <person name="Cordes M."/>
            <person name="Lek S."/>
            <person name="Wollam A."/>
            <person name="Pepin K.H."/>
            <person name="Palsikar V.B."/>
            <person name="Mitreva M."/>
            <person name="Wilson R.K."/>
        </authorList>
    </citation>
    <scope>NUCLEOTIDE SEQUENCE [LARGE SCALE GENOMIC DNA]</scope>
    <source>
        <strain evidence="9 10">ATCC 700332</strain>
    </source>
</reference>
<dbReference type="Pfam" id="PF02491">
    <property type="entry name" value="SHS2_FTSA"/>
    <property type="match status" value="1"/>
</dbReference>
<dbReference type="EMBL" id="AWVH01000037">
    <property type="protein sequence ID" value="ERJ92386.1"/>
    <property type="molecule type" value="Genomic_DNA"/>
</dbReference>
<evidence type="ECO:0000313" key="9">
    <source>
        <dbReference type="EMBL" id="ERJ92386.1"/>
    </source>
</evidence>
<comment type="similarity">
    <text evidence="5 6">Belongs to the FtsA/MreB family.</text>
</comment>
<dbReference type="InterPro" id="IPR003494">
    <property type="entry name" value="SHS2_FtsA"/>
</dbReference>
<evidence type="ECO:0000256" key="4">
    <source>
        <dbReference type="ARBA" id="ARBA00023306"/>
    </source>
</evidence>
<protein>
    <recommendedName>
        <fullName evidence="5 6">Cell division protein FtsA</fullName>
    </recommendedName>
</protein>
<evidence type="ECO:0000256" key="7">
    <source>
        <dbReference type="SAM" id="MobiDB-lite"/>
    </source>
</evidence>
<evidence type="ECO:0000256" key="3">
    <source>
        <dbReference type="ARBA" id="ARBA00023136"/>
    </source>
</evidence>
<evidence type="ECO:0000256" key="2">
    <source>
        <dbReference type="ARBA" id="ARBA00022618"/>
    </source>
</evidence>
<sequence length="417" mass="43997">MNDIAVGIDIGTSNVRAVIGEYGEDGSLLITGIGSAVSTGLRAGLIVNIESTMKSIKTAVENAEMMAGREVDSCITAIGGGQIESLISKGLVAITTKTRGSREINGADIERVIEASRAINIPLDRHILHVIPRSYIVDGQSGIKDPMNMLGVRLEAEVCIITSSGTSTQNLLRCISRAGYTVNAVMLKTLSSAQAVVTDEEKELGSIVLDLGGGTTDVLVLAEGSPLCAVSVPVGGSLVTNDISLVRGISYDTAEKIKKTSGCCWEPLIGADEEVVIPGIGGNPPQVVSRREICAIIQPRIEEIFAMVRQKLPEQVKKQRLSGSVILAGGGALLPGIAELASKEFKTDNVRIAQPTNYGGPVETYRSPEFSTVIGLLTAETNRVRHSGESAKKHGKGGENDKGSVLRSIGGWFKEFF</sequence>
<organism evidence="9 10">
    <name type="scientific">Treponema lecithinolyticum ATCC 700332</name>
    <dbReference type="NCBI Taxonomy" id="1321815"/>
    <lineage>
        <taxon>Bacteria</taxon>
        <taxon>Pseudomonadati</taxon>
        <taxon>Spirochaetota</taxon>
        <taxon>Spirochaetia</taxon>
        <taxon>Spirochaetales</taxon>
        <taxon>Treponemataceae</taxon>
        <taxon>Treponema</taxon>
    </lineage>
</organism>
<dbReference type="PIRSF" id="PIRSF003101">
    <property type="entry name" value="FtsA"/>
    <property type="match status" value="1"/>
</dbReference>
<dbReference type="NCBIfam" id="TIGR01174">
    <property type="entry name" value="ftsA"/>
    <property type="match status" value="1"/>
</dbReference>
<proteinExistence type="inferred from homology"/>
<feature type="domain" description="SHS2" evidence="8">
    <location>
        <begin position="5"/>
        <end position="196"/>
    </location>
</feature>
<accession>A0ABN0NY15</accession>
<evidence type="ECO:0000259" key="8">
    <source>
        <dbReference type="SMART" id="SM00842"/>
    </source>
</evidence>
<name>A0ABN0NY15_TRELE</name>
<comment type="subcellular location">
    <subcellularLocation>
        <location evidence="5">Cell membrane</location>
        <topology evidence="5">Peripheral membrane protein</topology>
        <orientation evidence="5">Cytoplasmic side</orientation>
    </subcellularLocation>
    <text evidence="5">Localizes to the Z ring in an FtsZ-dependent manner. Targeted to the membrane through a conserved C-terminal amphipathic helix.</text>
</comment>
<feature type="region of interest" description="Disordered" evidence="7">
    <location>
        <begin position="384"/>
        <end position="403"/>
    </location>
</feature>
<dbReference type="Pfam" id="PF14450">
    <property type="entry name" value="FtsA"/>
    <property type="match status" value="1"/>
</dbReference>
<keyword evidence="2 5" id="KW-0132">Cell division</keyword>
<evidence type="ECO:0000256" key="1">
    <source>
        <dbReference type="ARBA" id="ARBA00022475"/>
    </source>
</evidence>
<dbReference type="InterPro" id="IPR020823">
    <property type="entry name" value="Cell_div_FtsA"/>
</dbReference>
<comment type="caution">
    <text evidence="9">The sequence shown here is derived from an EMBL/GenBank/DDBJ whole genome shotgun (WGS) entry which is preliminary data.</text>
</comment>
<evidence type="ECO:0000256" key="5">
    <source>
        <dbReference type="HAMAP-Rule" id="MF_02033"/>
    </source>
</evidence>
<dbReference type="InterPro" id="IPR050696">
    <property type="entry name" value="FtsA/MreB"/>
</dbReference>
<dbReference type="InterPro" id="IPR043129">
    <property type="entry name" value="ATPase_NBD"/>
</dbReference>
<dbReference type="SUPFAM" id="SSF53067">
    <property type="entry name" value="Actin-like ATPase domain"/>
    <property type="match status" value="2"/>
</dbReference>
<dbReference type="Proteomes" id="UP000016649">
    <property type="component" value="Unassembled WGS sequence"/>
</dbReference>
<comment type="function">
    <text evidence="5 6">Cell division protein that is involved in the assembly of the Z ring. May serve as a membrane anchor for the Z ring.</text>
</comment>
<dbReference type="Gene3D" id="3.30.1490.110">
    <property type="match status" value="1"/>
</dbReference>
<dbReference type="RefSeq" id="WP_021687748.1">
    <property type="nucleotide sequence ID" value="NZ_KI260569.1"/>
</dbReference>
<keyword evidence="3 5" id="KW-0472">Membrane</keyword>
<keyword evidence="4 5" id="KW-0131">Cell cycle</keyword>
<dbReference type="GO" id="GO:0051301">
    <property type="term" value="P:cell division"/>
    <property type="evidence" value="ECO:0007669"/>
    <property type="project" value="UniProtKB-KW"/>
</dbReference>
<gene>
    <name evidence="5" type="primary">ftsA</name>
    <name evidence="9" type="ORF">HMPREF9193_01546</name>
</gene>
<keyword evidence="1 5" id="KW-1003">Cell membrane</keyword>
<keyword evidence="10" id="KW-1185">Reference proteome</keyword>
<dbReference type="PANTHER" id="PTHR32432:SF4">
    <property type="entry name" value="CELL DIVISION PROTEIN FTSA"/>
    <property type="match status" value="1"/>
</dbReference>